<proteinExistence type="predicted"/>
<evidence type="ECO:0000313" key="2">
    <source>
        <dbReference type="Proteomes" id="UP000033946"/>
    </source>
</evidence>
<sequence length="71" mass="7792">MAKITIRVYASGRDRGLKQNLLEEKTVTTEAELSDAVNDYMTAPAKYLSYVDEAGKMSLTYSGALQVLTSL</sequence>
<organism evidence="1 2">
    <name type="scientific">candidate division WWE3 bacterium GW2011_GWA2_46_9</name>
    <dbReference type="NCBI Taxonomy" id="1619111"/>
    <lineage>
        <taxon>Bacteria</taxon>
        <taxon>Katanobacteria</taxon>
    </lineage>
</organism>
<dbReference type="AlphaFoldDB" id="A0A0G1TVL5"/>
<evidence type="ECO:0000313" key="1">
    <source>
        <dbReference type="EMBL" id="KKU49435.1"/>
    </source>
</evidence>
<reference evidence="1 2" key="1">
    <citation type="journal article" date="2015" name="Nature">
        <title>rRNA introns, odd ribosomes, and small enigmatic genomes across a large radiation of phyla.</title>
        <authorList>
            <person name="Brown C.T."/>
            <person name="Hug L.A."/>
            <person name="Thomas B.C."/>
            <person name="Sharon I."/>
            <person name="Castelle C.J."/>
            <person name="Singh A."/>
            <person name="Wilkins M.J."/>
            <person name="Williams K.H."/>
            <person name="Banfield J.F."/>
        </authorList>
    </citation>
    <scope>NUCLEOTIDE SEQUENCE [LARGE SCALE GENOMIC DNA]</scope>
</reference>
<comment type="caution">
    <text evidence="1">The sequence shown here is derived from an EMBL/GenBank/DDBJ whole genome shotgun (WGS) entry which is preliminary data.</text>
</comment>
<dbReference type="EMBL" id="LCNE01000001">
    <property type="protein sequence ID" value="KKU49435.1"/>
    <property type="molecule type" value="Genomic_DNA"/>
</dbReference>
<gene>
    <name evidence="1" type="ORF">UX69_C0001G0019</name>
</gene>
<protein>
    <submittedName>
        <fullName evidence="1">Uncharacterized protein</fullName>
    </submittedName>
</protein>
<dbReference type="Proteomes" id="UP000033946">
    <property type="component" value="Unassembled WGS sequence"/>
</dbReference>
<name>A0A0G1TVL5_UNCKA</name>
<accession>A0A0G1TVL5</accession>